<dbReference type="Pfam" id="PF00107">
    <property type="entry name" value="ADH_zinc_N"/>
    <property type="match status" value="1"/>
</dbReference>
<dbReference type="Gene3D" id="3.90.180.10">
    <property type="entry name" value="Medium-chain alcohol dehydrogenases, catalytic domain"/>
    <property type="match status" value="1"/>
</dbReference>
<dbReference type="Proteomes" id="UP000027586">
    <property type="component" value="Unassembled WGS sequence"/>
</dbReference>
<dbReference type="Pfam" id="PF13499">
    <property type="entry name" value="EF-hand_7"/>
    <property type="match status" value="1"/>
</dbReference>
<dbReference type="PANTHER" id="PTHR43401">
    <property type="entry name" value="L-THREONINE 3-DEHYDROGENASE"/>
    <property type="match status" value="1"/>
</dbReference>
<dbReference type="STRING" id="1263082.A0A068RIR9"/>
<dbReference type="AlphaFoldDB" id="A0A068RIR9"/>
<comment type="caution">
    <text evidence="4">The sequence shown here is derived from an EMBL/GenBank/DDBJ whole genome shotgun (WGS) entry which is preliminary data.</text>
</comment>
<keyword evidence="5" id="KW-1185">Reference proteome</keyword>
<reference evidence="4" key="1">
    <citation type="submission" date="2013-08" db="EMBL/GenBank/DDBJ databases">
        <title>Gene expansion shapes genome architecture in the human pathogen Lichtheimia corymbifera: an evolutionary genomics analysis in the ancient terrestrial Mucorales (Mucoromycotina).</title>
        <authorList>
            <person name="Schwartze V.U."/>
            <person name="Winter S."/>
            <person name="Shelest E."/>
            <person name="Marcet-Houben M."/>
            <person name="Horn F."/>
            <person name="Wehner S."/>
            <person name="Hoffmann K."/>
            <person name="Riege K."/>
            <person name="Sammeth M."/>
            <person name="Nowrousian M."/>
            <person name="Valiante V."/>
            <person name="Linde J."/>
            <person name="Jacobsen I.D."/>
            <person name="Marz M."/>
            <person name="Brakhage A.A."/>
            <person name="Gabaldon T."/>
            <person name="Bocker S."/>
            <person name="Voigt K."/>
        </authorList>
    </citation>
    <scope>NUCLEOTIDE SEQUENCE [LARGE SCALE GENOMIC DNA]</scope>
    <source>
        <strain evidence="4">FSU 9682</strain>
    </source>
</reference>
<protein>
    <submittedName>
        <fullName evidence="4">Theronine dehydrogenase-like zn-dependentdehydrogenase</fullName>
    </submittedName>
</protein>
<dbReference type="Gene3D" id="3.40.50.720">
    <property type="entry name" value="NAD(P)-binding Rossmann-like Domain"/>
    <property type="match status" value="1"/>
</dbReference>
<dbReference type="EMBL" id="CBTN010000005">
    <property type="protein sequence ID" value="CDH50048.1"/>
    <property type="molecule type" value="Genomic_DNA"/>
</dbReference>
<dbReference type="SUPFAM" id="SSF50129">
    <property type="entry name" value="GroES-like"/>
    <property type="match status" value="1"/>
</dbReference>
<evidence type="ECO:0000313" key="4">
    <source>
        <dbReference type="EMBL" id="CDH50048.1"/>
    </source>
</evidence>
<name>A0A068RIR9_9FUNG</name>
<dbReference type="PROSITE" id="PS00018">
    <property type="entry name" value="EF_HAND_1"/>
    <property type="match status" value="2"/>
</dbReference>
<proteinExistence type="predicted"/>
<dbReference type="InterPro" id="IPR011032">
    <property type="entry name" value="GroES-like_sf"/>
</dbReference>
<dbReference type="InterPro" id="IPR036291">
    <property type="entry name" value="NAD(P)-bd_dom_sf"/>
</dbReference>
<dbReference type="Pfam" id="PF08240">
    <property type="entry name" value="ADH_N"/>
    <property type="match status" value="1"/>
</dbReference>
<dbReference type="PANTHER" id="PTHR43401:SF2">
    <property type="entry name" value="L-THREONINE 3-DEHYDROGENASE"/>
    <property type="match status" value="1"/>
</dbReference>
<keyword evidence="2" id="KW-0560">Oxidoreductase</keyword>
<dbReference type="InterPro" id="IPR050129">
    <property type="entry name" value="Zn_alcohol_dh"/>
</dbReference>
<dbReference type="GO" id="GO:0005509">
    <property type="term" value="F:calcium ion binding"/>
    <property type="evidence" value="ECO:0007669"/>
    <property type="project" value="InterPro"/>
</dbReference>
<dbReference type="InterPro" id="IPR011992">
    <property type="entry name" value="EF-hand-dom_pair"/>
</dbReference>
<evidence type="ECO:0000259" key="3">
    <source>
        <dbReference type="PROSITE" id="PS50222"/>
    </source>
</evidence>
<dbReference type="SUPFAM" id="SSF47473">
    <property type="entry name" value="EF-hand"/>
    <property type="match status" value="1"/>
</dbReference>
<dbReference type="SUPFAM" id="SSF51735">
    <property type="entry name" value="NAD(P)-binding Rossmann-fold domains"/>
    <property type="match status" value="1"/>
</dbReference>
<evidence type="ECO:0000256" key="1">
    <source>
        <dbReference type="ARBA" id="ARBA00022837"/>
    </source>
</evidence>
<feature type="domain" description="EF-hand" evidence="3">
    <location>
        <begin position="499"/>
        <end position="534"/>
    </location>
</feature>
<dbReference type="PROSITE" id="PS50222">
    <property type="entry name" value="EF_HAND_2"/>
    <property type="match status" value="2"/>
</dbReference>
<dbReference type="CDD" id="cd00051">
    <property type="entry name" value="EFh"/>
    <property type="match status" value="1"/>
</dbReference>
<dbReference type="InterPro" id="IPR013149">
    <property type="entry name" value="ADH-like_C"/>
</dbReference>
<keyword evidence="1" id="KW-0106">Calcium</keyword>
<evidence type="ECO:0000313" key="5">
    <source>
        <dbReference type="Proteomes" id="UP000027586"/>
    </source>
</evidence>
<gene>
    <name evidence="4" type="ORF">LCOR_01770.1</name>
</gene>
<dbReference type="InterPro" id="IPR002048">
    <property type="entry name" value="EF_hand_dom"/>
</dbReference>
<feature type="domain" description="EF-hand" evidence="3">
    <location>
        <begin position="451"/>
        <end position="486"/>
    </location>
</feature>
<dbReference type="OrthoDB" id="3941538at2759"/>
<dbReference type="Gene3D" id="1.10.238.10">
    <property type="entry name" value="EF-hand"/>
    <property type="match status" value="1"/>
</dbReference>
<organism evidence="4 5">
    <name type="scientific">Lichtheimia corymbifera JMRC:FSU:9682</name>
    <dbReference type="NCBI Taxonomy" id="1263082"/>
    <lineage>
        <taxon>Eukaryota</taxon>
        <taxon>Fungi</taxon>
        <taxon>Fungi incertae sedis</taxon>
        <taxon>Mucoromycota</taxon>
        <taxon>Mucoromycotina</taxon>
        <taxon>Mucoromycetes</taxon>
        <taxon>Mucorales</taxon>
        <taxon>Lichtheimiaceae</taxon>
        <taxon>Lichtheimia</taxon>
    </lineage>
</organism>
<dbReference type="GO" id="GO:0016491">
    <property type="term" value="F:oxidoreductase activity"/>
    <property type="evidence" value="ECO:0007669"/>
    <property type="project" value="UniProtKB-KW"/>
</dbReference>
<dbReference type="VEuPathDB" id="FungiDB:LCOR_01770.1"/>
<sequence length="536" mass="57926">MAPSTTMKVASWETTGTISTVDKQIPELKPGYILVRVTASGICGTDLHICKGETPHATHKVTIGHENAGFVEQIHPDTVTTVKQGDLVAIDPNIPCHACTFCRNKKYHLCPKLICLGVSVNGGMAKYMAAPAEAVFPVPQSVGPVTASLAEPLSCVIHAVDTGSIKTGDQVLVMGAGPIGLMTLGLASLAGGRVTVVEPSKMRREKALAFGAAEVLDPEELQLGDPCMGDGFDVVFECVGRPQTMELAVNCAKAGGTVVWVGVAKPDVTIPVSPFNVYRRELTIKSTYTNPYGMERAIKVLAENKLDWGSLITHSFTLDQFDEAWKVFLDGSGLKVCVRPNEHGGGGGAKKHACAGLGEYSSTLQLVIGSSSHRFHSLSSSLFTIHHLMRLLVLLVSITCLLGLVLAGPGTHRYEQPGHSNYGDDKTNQQHIMEHIKSMAKDGQDPQAKLTENELVYYLFVLHDTNNDGHLDGHELRAAFTDFDEDEEDDPTRYVALDEITAMVDHVLEEDDLNGDGRISWEEYLQSQLYHGNGGQ</sequence>
<accession>A0A068RIR9</accession>
<dbReference type="InterPro" id="IPR018247">
    <property type="entry name" value="EF_Hand_1_Ca_BS"/>
</dbReference>
<dbReference type="InterPro" id="IPR013154">
    <property type="entry name" value="ADH-like_N"/>
</dbReference>
<evidence type="ECO:0000256" key="2">
    <source>
        <dbReference type="ARBA" id="ARBA00023002"/>
    </source>
</evidence>